<sequence>MDLSPSLPELLDRIRGLRAAPGERLVIGIVGVPGAGKSTLAAALVAGLRADGATRAVQVPMDGFHLADVQLNRLGLRHVKGAPPTFDGDGYAALLSRLRHDRTRPVYAPNFERDLEQPLAGAIVVEPEDDIIITEGNYLLLQDDPWPSTRSECHDVWFVDVADDVRLPRLIARHVQFGKTPDEAHEWVMRNDEANTAVVKASAAGADLTVTMG</sequence>
<evidence type="ECO:0000313" key="2">
    <source>
        <dbReference type="Proteomes" id="UP000035720"/>
    </source>
</evidence>
<dbReference type="Pfam" id="PF03308">
    <property type="entry name" value="MeaB"/>
    <property type="match status" value="1"/>
</dbReference>
<dbReference type="SUPFAM" id="SSF52540">
    <property type="entry name" value="P-loop containing nucleoside triphosphate hydrolases"/>
    <property type="match status" value="1"/>
</dbReference>
<dbReference type="EMBL" id="CAJC01000058">
    <property type="protein sequence ID" value="CCI52239.1"/>
    <property type="molecule type" value="Genomic_DNA"/>
</dbReference>
<dbReference type="Gene3D" id="3.40.50.300">
    <property type="entry name" value="P-loop containing nucleotide triphosphate hydrolases"/>
    <property type="match status" value="2"/>
</dbReference>
<dbReference type="PANTHER" id="PTHR10285">
    <property type="entry name" value="URIDINE KINASE"/>
    <property type="match status" value="1"/>
</dbReference>
<dbReference type="InterPro" id="IPR027417">
    <property type="entry name" value="P-loop_NTPase"/>
</dbReference>
<dbReference type="RefSeq" id="WP_048548347.1">
    <property type="nucleotide sequence ID" value="NZ_HF571038.1"/>
</dbReference>
<accession>A0A077M6K6</accession>
<name>A0A077M6K6_9MICO</name>
<evidence type="ECO:0008006" key="3">
    <source>
        <dbReference type="Google" id="ProtNLM"/>
    </source>
</evidence>
<gene>
    <name evidence="1" type="ORF">BN13_1500018</name>
</gene>
<proteinExistence type="predicted"/>
<reference evidence="1 2" key="1">
    <citation type="journal article" date="2013" name="ISME J.">
        <title>A metabolic model for members of the genus Tetrasphaera involved in enhanced biological phosphorus removal.</title>
        <authorList>
            <person name="Kristiansen R."/>
            <person name="Nguyen H.T.T."/>
            <person name="Saunders A.M."/>
            <person name="Nielsen J.L."/>
            <person name="Wimmer R."/>
            <person name="Le V.Q."/>
            <person name="McIlroy S.J."/>
            <person name="Petrovski S."/>
            <person name="Seviour R.J."/>
            <person name="Calteau A."/>
            <person name="Nielsen K.L."/>
            <person name="Nielsen P.H."/>
        </authorList>
    </citation>
    <scope>NUCLEOTIDE SEQUENCE [LARGE SCALE GENOMIC DNA]</scope>
    <source>
        <strain evidence="1 2">Ben 74</strain>
    </source>
</reference>
<protein>
    <recommendedName>
        <fullName evidence="3">Phosphoribulokinase/uridine kinase domain-containing protein</fullName>
    </recommendedName>
</protein>
<organism evidence="1 2">
    <name type="scientific">Nostocoides jenkinsii Ben 74</name>
    <dbReference type="NCBI Taxonomy" id="1193518"/>
    <lineage>
        <taxon>Bacteria</taxon>
        <taxon>Bacillati</taxon>
        <taxon>Actinomycetota</taxon>
        <taxon>Actinomycetes</taxon>
        <taxon>Micrococcales</taxon>
        <taxon>Intrasporangiaceae</taxon>
        <taxon>Nostocoides</taxon>
    </lineage>
</organism>
<dbReference type="AlphaFoldDB" id="A0A077M6K6"/>
<evidence type="ECO:0000313" key="1">
    <source>
        <dbReference type="EMBL" id="CCI52239.1"/>
    </source>
</evidence>
<dbReference type="OrthoDB" id="3192509at2"/>
<comment type="caution">
    <text evidence="1">The sequence shown here is derived from an EMBL/GenBank/DDBJ whole genome shotgun (WGS) entry which is preliminary data.</text>
</comment>
<dbReference type="Proteomes" id="UP000035720">
    <property type="component" value="Unassembled WGS sequence"/>
</dbReference>
<dbReference type="STRING" id="1193518.BN13_1500018"/>
<keyword evidence="2" id="KW-1185">Reference proteome</keyword>
<dbReference type="NCBIfam" id="NF006743">
    <property type="entry name" value="PRK09270.1-2"/>
    <property type="match status" value="1"/>
</dbReference>